<evidence type="ECO:0000313" key="3">
    <source>
        <dbReference type="EMBL" id="CAK82010.1"/>
    </source>
</evidence>
<feature type="transmembrane region" description="Helical" evidence="2">
    <location>
        <begin position="121"/>
        <end position="142"/>
    </location>
</feature>
<name>A0DG43_PARTE</name>
<keyword evidence="4" id="KW-1185">Reference proteome</keyword>
<feature type="transmembrane region" description="Helical" evidence="2">
    <location>
        <begin position="30"/>
        <end position="60"/>
    </location>
</feature>
<accession>A0DG43</accession>
<dbReference type="AlphaFoldDB" id="A0DG43"/>
<evidence type="ECO:0000313" key="4">
    <source>
        <dbReference type="Proteomes" id="UP000000600"/>
    </source>
</evidence>
<dbReference type="Proteomes" id="UP000000600">
    <property type="component" value="Unassembled WGS sequence"/>
</dbReference>
<dbReference type="EMBL" id="CT868429">
    <property type="protein sequence ID" value="CAK82010.1"/>
    <property type="molecule type" value="Genomic_DNA"/>
</dbReference>
<protein>
    <recommendedName>
        <fullName evidence="5">Transmembrane protein</fullName>
    </recommendedName>
</protein>
<keyword evidence="2" id="KW-0472">Membrane</keyword>
<dbReference type="GeneID" id="5035192"/>
<reference evidence="3 4" key="1">
    <citation type="journal article" date="2006" name="Nature">
        <title>Global trends of whole-genome duplications revealed by the ciliate Paramecium tetraurelia.</title>
        <authorList>
            <consortium name="Genoscope"/>
            <person name="Aury J.-M."/>
            <person name="Jaillon O."/>
            <person name="Duret L."/>
            <person name="Noel B."/>
            <person name="Jubin C."/>
            <person name="Porcel B.M."/>
            <person name="Segurens B."/>
            <person name="Daubin V."/>
            <person name="Anthouard V."/>
            <person name="Aiach N."/>
            <person name="Arnaiz O."/>
            <person name="Billaut A."/>
            <person name="Beisson J."/>
            <person name="Blanc I."/>
            <person name="Bouhouche K."/>
            <person name="Camara F."/>
            <person name="Duharcourt S."/>
            <person name="Guigo R."/>
            <person name="Gogendeau D."/>
            <person name="Katinka M."/>
            <person name="Keller A.-M."/>
            <person name="Kissmehl R."/>
            <person name="Klotz C."/>
            <person name="Koll F."/>
            <person name="Le Moue A."/>
            <person name="Lepere C."/>
            <person name="Malinsky S."/>
            <person name="Nowacki M."/>
            <person name="Nowak J.K."/>
            <person name="Plattner H."/>
            <person name="Poulain J."/>
            <person name="Ruiz F."/>
            <person name="Serrano V."/>
            <person name="Zagulski M."/>
            <person name="Dessen P."/>
            <person name="Betermier M."/>
            <person name="Weissenbach J."/>
            <person name="Scarpelli C."/>
            <person name="Schachter V."/>
            <person name="Sperling L."/>
            <person name="Meyer E."/>
            <person name="Cohen J."/>
            <person name="Wincker P."/>
        </authorList>
    </citation>
    <scope>NUCLEOTIDE SEQUENCE [LARGE SCALE GENOMIC DNA]</scope>
    <source>
        <strain evidence="3 4">Stock d4-2</strain>
    </source>
</reference>
<dbReference type="eggNOG" id="ENOG502SXHT">
    <property type="taxonomic scope" value="Eukaryota"/>
</dbReference>
<dbReference type="KEGG" id="ptm:GSPATT00002138001"/>
<evidence type="ECO:0000256" key="2">
    <source>
        <dbReference type="SAM" id="Phobius"/>
    </source>
</evidence>
<dbReference type="InParanoid" id="A0DG43"/>
<sequence length="811" mass="95756">MDKYQISSTGRFLYEKHEQNFRLSKFSGLYLFPGIVIVKIVFYCNYITIISVVLSSYFYYKNKHKWRFLIQAILYIGQQIDINYNSISSHIFTCITNLILVPYWPMQVVFQIGIIRQLNQVYLFCFFIALLRAVEILKRFLYSKICNINSHQCEQDSIFLNLPHHILYLDENSNELFSNKSIKFNQESENLIRDYIKRKYYGIIQVENQQKETIDYYIKPWQGNFILVQSYFSSEENCFFEQMYEQINKLYVQLNQDYTKWNNLRAFRMIKESDLSVLGQCLSECLHLEHQVKSIASNFQQDVSQFYLKVTICNIIDFMVLKLYDHFNIINLNFESGIPEIVAGDKKLLQFILQTLLTSTQFCDKQKGQLSIKCMIQQINQEKSGYDLEFTFNFTCTPSVIKLYSQVFGVNENKLNPNEEWLIHCLKKCKQLMKQNQKEFNFQTDGDNVIITFTFLSLISSNKLEQISQFTDLTFTRSVLDDCHYQWKEKKVQILPTKFILDSQSRKSLPAIKEQQNASPQLKVSIAFPEIRDEIIHILQTTLEDAKDKGLLDKVNFDDQDNNVKCAFSEYADSITNSPPSFITPQVQGRKLQDLAKEKFKNLLKEVQKLKKKKRLAKRSNRVVFPRRNDKTCDLQNAPCQVNFHNSILTNRNNRAYLKWSHRCNIIQPPKTVHEILCYIPEMKFSKDIIHNFGNSAYDTIEIKEPIILLDIADVIRLYKKYLQQGKQFYYIMLFVKKPQEIADFADIVQKNEQDIVLQHPKYQQTYLIGITEQSLKPSLYAYLQHIIPFGQWSTDIKQIKAFIAKQREIN</sequence>
<feature type="coiled-coil region" evidence="1">
    <location>
        <begin position="593"/>
        <end position="620"/>
    </location>
</feature>
<dbReference type="RefSeq" id="XP_001449407.1">
    <property type="nucleotide sequence ID" value="XM_001449370.1"/>
</dbReference>
<keyword evidence="2" id="KW-0812">Transmembrane</keyword>
<dbReference type="OMA" id="NINSHQC"/>
<dbReference type="HOGENOM" id="CLU_323018_0_0_1"/>
<evidence type="ECO:0008006" key="5">
    <source>
        <dbReference type="Google" id="ProtNLM"/>
    </source>
</evidence>
<gene>
    <name evidence="3" type="ORF">GSPATT00002138001</name>
</gene>
<evidence type="ECO:0000256" key="1">
    <source>
        <dbReference type="SAM" id="Coils"/>
    </source>
</evidence>
<keyword evidence="1" id="KW-0175">Coiled coil</keyword>
<dbReference type="OrthoDB" id="286630at2759"/>
<proteinExistence type="predicted"/>
<organism evidence="3 4">
    <name type="scientific">Paramecium tetraurelia</name>
    <dbReference type="NCBI Taxonomy" id="5888"/>
    <lineage>
        <taxon>Eukaryota</taxon>
        <taxon>Sar</taxon>
        <taxon>Alveolata</taxon>
        <taxon>Ciliophora</taxon>
        <taxon>Intramacronucleata</taxon>
        <taxon>Oligohymenophorea</taxon>
        <taxon>Peniculida</taxon>
        <taxon>Parameciidae</taxon>
        <taxon>Paramecium</taxon>
    </lineage>
</organism>
<keyword evidence="2" id="KW-1133">Transmembrane helix</keyword>